<accession>A0A9X3TWK3</accession>
<dbReference type="PANTHER" id="PTHR42770">
    <property type="entry name" value="AMINO ACID TRANSPORTER-RELATED"/>
    <property type="match status" value="1"/>
</dbReference>
<evidence type="ECO:0000256" key="6">
    <source>
        <dbReference type="SAM" id="Phobius"/>
    </source>
</evidence>
<reference evidence="7" key="2">
    <citation type="journal article" date="2023" name="Syst. Appl. Microbiol.">
        <title>Govania unica gen. nov., sp. nov., a rare biosphere bacterium that represents a novel family in the class Alphaproteobacteria.</title>
        <authorList>
            <person name="Vandamme P."/>
            <person name="Peeters C."/>
            <person name="Hettiarachchi A."/>
            <person name="Cnockaert M."/>
            <person name="Carlier A."/>
        </authorList>
    </citation>
    <scope>NUCLEOTIDE SEQUENCE</scope>
    <source>
        <strain evidence="7">LMG 31809</strain>
    </source>
</reference>
<dbReference type="InterPro" id="IPR050367">
    <property type="entry name" value="APC_superfamily"/>
</dbReference>
<feature type="transmembrane region" description="Helical" evidence="6">
    <location>
        <begin position="186"/>
        <end position="208"/>
    </location>
</feature>
<comment type="subcellular location">
    <subcellularLocation>
        <location evidence="1">Cell membrane</location>
        <topology evidence="1">Multi-pass membrane protein</topology>
    </subcellularLocation>
</comment>
<dbReference type="GO" id="GO:0005886">
    <property type="term" value="C:plasma membrane"/>
    <property type="evidence" value="ECO:0007669"/>
    <property type="project" value="UniProtKB-SubCell"/>
</dbReference>
<keyword evidence="4 6" id="KW-1133">Transmembrane helix</keyword>
<dbReference type="EMBL" id="JANWOI010000001">
    <property type="protein sequence ID" value="MDA5193030.1"/>
    <property type="molecule type" value="Genomic_DNA"/>
</dbReference>
<feature type="transmembrane region" description="Helical" evidence="6">
    <location>
        <begin position="411"/>
        <end position="430"/>
    </location>
</feature>
<reference evidence="7" key="1">
    <citation type="submission" date="2022-08" db="EMBL/GenBank/DDBJ databases">
        <authorList>
            <person name="Vandamme P."/>
            <person name="Hettiarachchi A."/>
            <person name="Peeters C."/>
            <person name="Cnockaert M."/>
            <person name="Carlier A."/>
        </authorList>
    </citation>
    <scope>NUCLEOTIDE SEQUENCE</scope>
    <source>
        <strain evidence="7">LMG 31809</strain>
    </source>
</reference>
<keyword evidence="2" id="KW-1003">Cell membrane</keyword>
<evidence type="ECO:0000313" key="8">
    <source>
        <dbReference type="Proteomes" id="UP001141619"/>
    </source>
</evidence>
<feature type="transmembrane region" description="Helical" evidence="6">
    <location>
        <begin position="117"/>
        <end position="138"/>
    </location>
</feature>
<dbReference type="InterPro" id="IPR002293">
    <property type="entry name" value="AA/rel_permease1"/>
</dbReference>
<organism evidence="7 8">
    <name type="scientific">Govanella unica</name>
    <dbReference type="NCBI Taxonomy" id="2975056"/>
    <lineage>
        <taxon>Bacteria</taxon>
        <taxon>Pseudomonadati</taxon>
        <taxon>Pseudomonadota</taxon>
        <taxon>Alphaproteobacteria</taxon>
        <taxon>Emcibacterales</taxon>
        <taxon>Govanellaceae</taxon>
        <taxon>Govanella</taxon>
    </lineage>
</organism>
<dbReference type="AlphaFoldDB" id="A0A9X3TWK3"/>
<proteinExistence type="predicted"/>
<feature type="transmembrane region" description="Helical" evidence="6">
    <location>
        <begin position="326"/>
        <end position="344"/>
    </location>
</feature>
<evidence type="ECO:0000313" key="7">
    <source>
        <dbReference type="EMBL" id="MDA5193030.1"/>
    </source>
</evidence>
<name>A0A9X3TWK3_9PROT</name>
<evidence type="ECO:0000256" key="2">
    <source>
        <dbReference type="ARBA" id="ARBA00022475"/>
    </source>
</evidence>
<feature type="transmembrane region" description="Helical" evidence="6">
    <location>
        <begin position="86"/>
        <end position="111"/>
    </location>
</feature>
<dbReference type="RefSeq" id="WP_274942728.1">
    <property type="nucleotide sequence ID" value="NZ_JANWOI010000001.1"/>
</dbReference>
<dbReference type="PANTHER" id="PTHR42770:SF7">
    <property type="entry name" value="MEMBRANE PROTEIN"/>
    <property type="match status" value="1"/>
</dbReference>
<keyword evidence="8" id="KW-1185">Reference proteome</keyword>
<feature type="transmembrane region" description="Helical" evidence="6">
    <location>
        <begin position="12"/>
        <end position="32"/>
    </location>
</feature>
<feature type="transmembrane region" description="Helical" evidence="6">
    <location>
        <begin position="229"/>
        <end position="250"/>
    </location>
</feature>
<feature type="transmembrane region" description="Helical" evidence="6">
    <location>
        <begin position="382"/>
        <end position="405"/>
    </location>
</feature>
<feature type="transmembrane region" description="Helical" evidence="6">
    <location>
        <begin position="277"/>
        <end position="301"/>
    </location>
</feature>
<dbReference type="Proteomes" id="UP001141619">
    <property type="component" value="Unassembled WGS sequence"/>
</dbReference>
<feature type="transmembrane region" description="Helical" evidence="6">
    <location>
        <begin position="38"/>
        <end position="58"/>
    </location>
</feature>
<evidence type="ECO:0000256" key="3">
    <source>
        <dbReference type="ARBA" id="ARBA00022692"/>
    </source>
</evidence>
<keyword evidence="5 6" id="KW-0472">Membrane</keyword>
<evidence type="ECO:0000256" key="1">
    <source>
        <dbReference type="ARBA" id="ARBA00004651"/>
    </source>
</evidence>
<sequence>MSDQHLKAQSLGWTQVAALGVAIVVAGQFVGWNYGLALGGWGGMFIATLLMAVMYLGLTQSLAELSSAIPSAGGFYTYGRLAFGPFVGFLAGLSVLIALTIGAGIALEFVVAYSQSVLGLGGWPLKLGLITAVIAVHIRGVGEAMGLTFVIGAVAVIILLAFMGVMAPHVEAAHLFNLTTGKPGAFLPHGISGILACVPFAVWLFLGVEQAALASEEAIDPARTMPRGLVAAILTLMVTGLGVLLTAAGAGGSEEIKTAADPLYMAMTSPLAYGPGFWAAKLIGIGALMALLATVFCLIYSASRQLFALARDHHLPPILATTGKRGTPYVALLAIAITGYPVSFAQPDQILVLVVLLLNLTYVIVLAAFIRLRITSPELQRPYRAFGGVALASVSILLSAVVLWSCFQINGHILTATAIVFALFIAYFLLAPRRLARDEVLSKS</sequence>
<dbReference type="Pfam" id="PF13520">
    <property type="entry name" value="AA_permease_2"/>
    <property type="match status" value="1"/>
</dbReference>
<evidence type="ECO:0000256" key="5">
    <source>
        <dbReference type="ARBA" id="ARBA00023136"/>
    </source>
</evidence>
<feature type="transmembrane region" description="Helical" evidence="6">
    <location>
        <begin position="350"/>
        <end position="370"/>
    </location>
</feature>
<dbReference type="Gene3D" id="1.20.1740.10">
    <property type="entry name" value="Amino acid/polyamine transporter I"/>
    <property type="match status" value="1"/>
</dbReference>
<protein>
    <submittedName>
        <fullName evidence="7">APC family permease</fullName>
    </submittedName>
</protein>
<comment type="caution">
    <text evidence="7">The sequence shown here is derived from an EMBL/GenBank/DDBJ whole genome shotgun (WGS) entry which is preliminary data.</text>
</comment>
<feature type="transmembrane region" description="Helical" evidence="6">
    <location>
        <begin position="145"/>
        <end position="166"/>
    </location>
</feature>
<keyword evidence="3 6" id="KW-0812">Transmembrane</keyword>
<evidence type="ECO:0000256" key="4">
    <source>
        <dbReference type="ARBA" id="ARBA00022989"/>
    </source>
</evidence>
<gene>
    <name evidence="7" type="ORF">NYP16_03540</name>
</gene>
<dbReference type="PIRSF" id="PIRSF006060">
    <property type="entry name" value="AA_transporter"/>
    <property type="match status" value="1"/>
</dbReference>
<dbReference type="GO" id="GO:0022857">
    <property type="term" value="F:transmembrane transporter activity"/>
    <property type="evidence" value="ECO:0007669"/>
    <property type="project" value="InterPro"/>
</dbReference>